<dbReference type="Pfam" id="PF14804">
    <property type="entry name" value="Jag_N"/>
    <property type="match status" value="1"/>
</dbReference>
<name>D6GT10_FILAD</name>
<evidence type="ECO:0000256" key="2">
    <source>
        <dbReference type="ARBA" id="ARBA00022884"/>
    </source>
</evidence>
<dbReference type="CDD" id="cd02644">
    <property type="entry name" value="R3H_jag"/>
    <property type="match status" value="1"/>
</dbReference>
<feature type="region of interest" description="Jag_N domain" evidence="6">
    <location>
        <begin position="5"/>
        <end position="55"/>
    </location>
</feature>
<dbReference type="eggNOG" id="COG1847">
    <property type="taxonomic scope" value="Bacteria"/>
</dbReference>
<dbReference type="RefSeq" id="WP_014263196.1">
    <property type="nucleotide sequence ID" value="NC_016630.1"/>
</dbReference>
<dbReference type="InterPro" id="IPR038247">
    <property type="entry name" value="Jag_N_dom_sf"/>
</dbReference>
<dbReference type="GO" id="GO:0009252">
    <property type="term" value="P:peptidoglycan biosynthetic process"/>
    <property type="evidence" value="ECO:0007669"/>
    <property type="project" value="UniProtKB-UniRule"/>
</dbReference>
<dbReference type="Gene3D" id="3.30.300.20">
    <property type="match status" value="1"/>
</dbReference>
<dbReference type="STRING" id="546269.HMPREF0389_01247"/>
<dbReference type="PANTHER" id="PTHR35800:SF1">
    <property type="entry name" value="RNA-BINDING PROTEIN KHPB"/>
    <property type="match status" value="1"/>
</dbReference>
<dbReference type="HAMAP" id="MF_00867">
    <property type="entry name" value="KhpB"/>
    <property type="match status" value="1"/>
</dbReference>
<dbReference type="InterPro" id="IPR015946">
    <property type="entry name" value="KH_dom-like_a/b"/>
</dbReference>
<keyword evidence="3 6" id="KW-0133">Cell shape</keyword>
<dbReference type="Proteomes" id="UP000007468">
    <property type="component" value="Chromosome"/>
</dbReference>
<dbReference type="NCBIfam" id="NF041568">
    <property type="entry name" value="Jag_EloR"/>
    <property type="match status" value="1"/>
</dbReference>
<dbReference type="InterPro" id="IPR036867">
    <property type="entry name" value="R3H_dom_sf"/>
</dbReference>
<evidence type="ECO:0000256" key="3">
    <source>
        <dbReference type="ARBA" id="ARBA00022960"/>
    </source>
</evidence>
<dbReference type="SMART" id="SM01245">
    <property type="entry name" value="Jag_N"/>
    <property type="match status" value="1"/>
</dbReference>
<dbReference type="InterPro" id="IPR039247">
    <property type="entry name" value="KhpB"/>
</dbReference>
<evidence type="ECO:0000256" key="1">
    <source>
        <dbReference type="ARBA" id="ARBA00022490"/>
    </source>
</evidence>
<dbReference type="SUPFAM" id="SSF82708">
    <property type="entry name" value="R3H domain"/>
    <property type="match status" value="1"/>
</dbReference>
<keyword evidence="1 6" id="KW-0963">Cytoplasm</keyword>
<dbReference type="CDD" id="cd02414">
    <property type="entry name" value="KH-II_Jag"/>
    <property type="match status" value="1"/>
</dbReference>
<dbReference type="KEGG" id="faa:HMPREF0389_01247"/>
<proteinExistence type="inferred from homology"/>
<evidence type="ECO:0000256" key="6">
    <source>
        <dbReference type="HAMAP-Rule" id="MF_00867"/>
    </source>
</evidence>
<evidence type="ECO:0000256" key="5">
    <source>
        <dbReference type="ARBA" id="ARBA00023316"/>
    </source>
</evidence>
<dbReference type="OrthoDB" id="9794483at2"/>
<keyword evidence="4 6" id="KW-0143">Chaperone</keyword>
<dbReference type="InterPro" id="IPR034079">
    <property type="entry name" value="R3H_KhpB"/>
</dbReference>
<dbReference type="AlphaFoldDB" id="D6GT10"/>
<keyword evidence="9" id="KW-1185">Reference proteome</keyword>
<organism evidence="8 9">
    <name type="scientific">Filifactor alocis (strain ATCC 35896 / CCUG 47790 / D40 B5)</name>
    <name type="common">Fusobacterium alocis</name>
    <dbReference type="NCBI Taxonomy" id="546269"/>
    <lineage>
        <taxon>Bacteria</taxon>
        <taxon>Bacillati</taxon>
        <taxon>Bacillota</taxon>
        <taxon>Clostridia</taxon>
        <taxon>Peptostreptococcales</taxon>
        <taxon>Filifactoraceae</taxon>
        <taxon>Filifactor</taxon>
    </lineage>
</organism>
<sequence length="222" mass="25612">MRTIDVLAKTKEEAIAKAMAELNVPMERLEVEVIEEATKGFLGLIGKKECHIRVTELDDTRAEEFATEFLNGLFEVTNTDCSFTCEKDEDGILHINVEGEESSLFIGRRGDTLDALQMLTTLVVNRQLEDYQKIMIDIEDYREKREESLTNYVKKMARQVAKYKRSVKLDPMNPYDRRIAHSVLQGDPYVTTYSEGKDPYRRVVISLKKEKRVPQIAEDPEE</sequence>
<dbReference type="PROSITE" id="PS51061">
    <property type="entry name" value="R3H"/>
    <property type="match status" value="1"/>
</dbReference>
<comment type="subcellular location">
    <subcellularLocation>
        <location evidence="6">Cytoplasm</location>
    </subcellularLocation>
</comment>
<dbReference type="InterPro" id="IPR001374">
    <property type="entry name" value="R3H_dom"/>
</dbReference>
<dbReference type="Gene3D" id="3.30.30.80">
    <property type="entry name" value="probable RNA-binding protein from clostridium symbiosum atcc 14940"/>
    <property type="match status" value="1"/>
</dbReference>
<evidence type="ECO:0000313" key="9">
    <source>
        <dbReference type="Proteomes" id="UP000007468"/>
    </source>
</evidence>
<dbReference type="GO" id="GO:0008360">
    <property type="term" value="P:regulation of cell shape"/>
    <property type="evidence" value="ECO:0007669"/>
    <property type="project" value="UniProtKB-KW"/>
</dbReference>
<gene>
    <name evidence="6" type="primary">khpB</name>
    <name evidence="6" type="synonym">eloR</name>
    <name evidence="8" type="ordered locus">HMPREF0389_01247</name>
</gene>
<dbReference type="SMART" id="SM00393">
    <property type="entry name" value="R3H"/>
    <property type="match status" value="1"/>
</dbReference>
<evidence type="ECO:0000313" key="8">
    <source>
        <dbReference type="EMBL" id="EFE27995.1"/>
    </source>
</evidence>
<comment type="function">
    <text evidence="6">A probable RNA chaperone. Forms a complex with KhpA which binds to cellular RNA and controls its expression. Plays a role in peptidoglycan (PG) homeostasis and cell length regulation.</text>
</comment>
<comment type="similarity">
    <text evidence="6">Belongs to the KhpB RNA-binding protein family.</text>
</comment>
<dbReference type="InterPro" id="IPR038008">
    <property type="entry name" value="Jag_KH"/>
</dbReference>
<reference evidence="9" key="1">
    <citation type="submission" date="2010-12" db="EMBL/GenBank/DDBJ databases">
        <title>The genome sequence of Filifactor alocis strain ATCC 35896.</title>
        <authorList>
            <consortium name="The Broad Institute Genome Sequencing Platform"/>
            <person name="Ward D."/>
            <person name="Earl A."/>
            <person name="Feldgarden M."/>
            <person name="Young S.K."/>
            <person name="Gargeya S."/>
            <person name="Zeng Q."/>
            <person name="Alvarado L."/>
            <person name="Berlin A."/>
            <person name="Bochicchio J."/>
            <person name="Chapman S.B."/>
            <person name="Chen Z."/>
            <person name="Freedman E."/>
            <person name="Gellesch M."/>
            <person name="Goldberg J."/>
            <person name="Griggs A."/>
            <person name="Gujja S."/>
            <person name="Heilman E."/>
            <person name="Heiman D."/>
            <person name="Howarth C."/>
            <person name="Mehta T."/>
            <person name="Neiman D."/>
            <person name="Pearson M."/>
            <person name="Roberts A."/>
            <person name="Saif S."/>
            <person name="Shea T."/>
            <person name="Shenoy N."/>
            <person name="Sisk P."/>
            <person name="Stolte C."/>
            <person name="Sykes S."/>
            <person name="White J."/>
            <person name="Yandava C."/>
            <person name="Izard J."/>
            <person name="Blanton J.M."/>
            <person name="Baranova O.V."/>
            <person name="Tanner A.C."/>
            <person name="Dewhirst F.E."/>
            <person name="Haas B."/>
            <person name="Nusbaum C."/>
            <person name="Birren B."/>
        </authorList>
    </citation>
    <scope>NUCLEOTIDE SEQUENCE [LARGE SCALE GENOMIC DNA]</scope>
    <source>
        <strain evidence="9">ATCC 35896 / D40 B5</strain>
    </source>
</reference>
<protein>
    <recommendedName>
        <fullName evidence="6">RNA-binding protein KhpB</fullName>
    </recommendedName>
    <alternativeName>
        <fullName evidence="6">RNA-binding protein EloR</fullName>
    </alternativeName>
</protein>
<dbReference type="PANTHER" id="PTHR35800">
    <property type="entry name" value="PROTEIN JAG"/>
    <property type="match status" value="1"/>
</dbReference>
<evidence type="ECO:0000259" key="7">
    <source>
        <dbReference type="PROSITE" id="PS51061"/>
    </source>
</evidence>
<keyword evidence="2 6" id="KW-0694">RNA-binding</keyword>
<dbReference type="Pfam" id="PF13083">
    <property type="entry name" value="KH_KhpA-B"/>
    <property type="match status" value="1"/>
</dbReference>
<dbReference type="Pfam" id="PF01424">
    <property type="entry name" value="R3H"/>
    <property type="match status" value="1"/>
</dbReference>
<dbReference type="GO" id="GO:0071555">
    <property type="term" value="P:cell wall organization"/>
    <property type="evidence" value="ECO:0007669"/>
    <property type="project" value="UniProtKB-KW"/>
</dbReference>
<feature type="domain" description="R3H" evidence="7">
    <location>
        <begin position="143"/>
        <end position="209"/>
    </location>
</feature>
<dbReference type="InterPro" id="IPR032782">
    <property type="entry name" value="KhpB_N"/>
</dbReference>
<dbReference type="Gene3D" id="3.30.1370.50">
    <property type="entry name" value="R3H-like domain"/>
    <property type="match status" value="1"/>
</dbReference>
<dbReference type="GO" id="GO:0005737">
    <property type="term" value="C:cytoplasm"/>
    <property type="evidence" value="ECO:0007669"/>
    <property type="project" value="UniProtKB-SubCell"/>
</dbReference>
<evidence type="ECO:0000256" key="4">
    <source>
        <dbReference type="ARBA" id="ARBA00023186"/>
    </source>
</evidence>
<dbReference type="GO" id="GO:0003723">
    <property type="term" value="F:RNA binding"/>
    <property type="evidence" value="ECO:0007669"/>
    <property type="project" value="UniProtKB-UniRule"/>
</dbReference>
<comment type="subunit">
    <text evidence="6">Forms a complex with KhpA.</text>
</comment>
<dbReference type="EMBL" id="CP002390">
    <property type="protein sequence ID" value="EFE27995.1"/>
    <property type="molecule type" value="Genomic_DNA"/>
</dbReference>
<accession>D6GT10</accession>
<keyword evidence="5 6" id="KW-0961">Cell wall biogenesis/degradation</keyword>
<comment type="domain">
    <text evidence="6">Has an N-terminal Jag-N domain and 2 RNA-binding domains (KH and R3H).</text>
</comment>